<dbReference type="Proteomes" id="UP001286456">
    <property type="component" value="Unassembled WGS sequence"/>
</dbReference>
<keyword evidence="2" id="KW-1185">Reference proteome</keyword>
<protein>
    <submittedName>
        <fullName evidence="1">Uncharacterized protein</fullName>
    </submittedName>
</protein>
<reference evidence="1" key="1">
    <citation type="journal article" date="2023" name="Mol. Phylogenet. Evol.">
        <title>Genome-scale phylogeny and comparative genomics of the fungal order Sordariales.</title>
        <authorList>
            <person name="Hensen N."/>
            <person name="Bonometti L."/>
            <person name="Westerberg I."/>
            <person name="Brannstrom I.O."/>
            <person name="Guillou S."/>
            <person name="Cros-Aarteil S."/>
            <person name="Calhoun S."/>
            <person name="Haridas S."/>
            <person name="Kuo A."/>
            <person name="Mondo S."/>
            <person name="Pangilinan J."/>
            <person name="Riley R."/>
            <person name="LaButti K."/>
            <person name="Andreopoulos B."/>
            <person name="Lipzen A."/>
            <person name="Chen C."/>
            <person name="Yan M."/>
            <person name="Daum C."/>
            <person name="Ng V."/>
            <person name="Clum A."/>
            <person name="Steindorff A."/>
            <person name="Ohm R.A."/>
            <person name="Martin F."/>
            <person name="Silar P."/>
            <person name="Natvig D.O."/>
            <person name="Lalanne C."/>
            <person name="Gautier V."/>
            <person name="Ament-Velasquez S.L."/>
            <person name="Kruys A."/>
            <person name="Hutchinson M.I."/>
            <person name="Powell A.J."/>
            <person name="Barry K."/>
            <person name="Miller A.N."/>
            <person name="Grigoriev I.V."/>
            <person name="Debuchy R."/>
            <person name="Gladieux P."/>
            <person name="Hiltunen Thoren M."/>
            <person name="Johannesson H."/>
        </authorList>
    </citation>
    <scope>NUCLEOTIDE SEQUENCE</scope>
    <source>
        <strain evidence="1">SMH4131-1</strain>
    </source>
</reference>
<reference evidence="1" key="2">
    <citation type="submission" date="2023-06" db="EMBL/GenBank/DDBJ databases">
        <authorList>
            <consortium name="Lawrence Berkeley National Laboratory"/>
            <person name="Haridas S."/>
            <person name="Hensen N."/>
            <person name="Bonometti L."/>
            <person name="Westerberg I."/>
            <person name="Brannstrom I.O."/>
            <person name="Guillou S."/>
            <person name="Cros-Aarteil S."/>
            <person name="Calhoun S."/>
            <person name="Kuo A."/>
            <person name="Mondo S."/>
            <person name="Pangilinan J."/>
            <person name="Riley R."/>
            <person name="Labutti K."/>
            <person name="Andreopoulos B."/>
            <person name="Lipzen A."/>
            <person name="Chen C."/>
            <person name="Yanf M."/>
            <person name="Daum C."/>
            <person name="Ng V."/>
            <person name="Clum A."/>
            <person name="Steindorff A."/>
            <person name="Ohm R."/>
            <person name="Martin F."/>
            <person name="Silar P."/>
            <person name="Natvig D."/>
            <person name="Lalanne C."/>
            <person name="Gautier V."/>
            <person name="Ament-Velasquez S.L."/>
            <person name="Kruys A."/>
            <person name="Hutchinson M.I."/>
            <person name="Powell A.J."/>
            <person name="Barry K."/>
            <person name="Miller A.N."/>
            <person name="Grigoriev I.V."/>
            <person name="Debuchy R."/>
            <person name="Gladieux P."/>
            <person name="Thoren M.H."/>
            <person name="Johannesson H."/>
        </authorList>
    </citation>
    <scope>NUCLEOTIDE SEQUENCE</scope>
    <source>
        <strain evidence="1">SMH4131-1</strain>
    </source>
</reference>
<dbReference type="EMBL" id="JAUEPO010000003">
    <property type="protein sequence ID" value="KAK3327139.1"/>
    <property type="molecule type" value="Genomic_DNA"/>
</dbReference>
<evidence type="ECO:0000313" key="1">
    <source>
        <dbReference type="EMBL" id="KAK3327139.1"/>
    </source>
</evidence>
<dbReference type="AlphaFoldDB" id="A0AAE0MDK2"/>
<evidence type="ECO:0000313" key="2">
    <source>
        <dbReference type="Proteomes" id="UP001286456"/>
    </source>
</evidence>
<proteinExistence type="predicted"/>
<sequence length="259" mass="28752">MEARSKGLHLCRDCPCQAHGEAARGQRRQWAGLAIEGPEATLSAHGTSGEAGYIDRRWALDLPPSPVSRLFPSSQEVPKHHPPQAAIVWLPLLGRISVALSRAQLPIVRAYQLTGQGNRIIVEATAPQSVNPQIPRPGVAGPVQARDRHPRPWLTTLCNRRCLYPYLALPSLPQGTSLLPTALHCLGPPLFNDGKTTQTSVEYFGMSWHCNDSQYYPHYLPNLLLPTTDTRPCLSQRFLYARVDAMMRPFHQAVLCPYT</sequence>
<organism evidence="1 2">
    <name type="scientific">Cercophora scortea</name>
    <dbReference type="NCBI Taxonomy" id="314031"/>
    <lineage>
        <taxon>Eukaryota</taxon>
        <taxon>Fungi</taxon>
        <taxon>Dikarya</taxon>
        <taxon>Ascomycota</taxon>
        <taxon>Pezizomycotina</taxon>
        <taxon>Sordariomycetes</taxon>
        <taxon>Sordariomycetidae</taxon>
        <taxon>Sordariales</taxon>
        <taxon>Lasiosphaeriaceae</taxon>
        <taxon>Cercophora</taxon>
    </lineage>
</organism>
<accession>A0AAE0MDK2</accession>
<name>A0AAE0MDK2_9PEZI</name>
<comment type="caution">
    <text evidence="1">The sequence shown here is derived from an EMBL/GenBank/DDBJ whole genome shotgun (WGS) entry which is preliminary data.</text>
</comment>
<gene>
    <name evidence="1" type="ORF">B0T19DRAFT_154280</name>
</gene>